<proteinExistence type="predicted"/>
<dbReference type="EMBL" id="VXCE01000044">
    <property type="protein sequence ID" value="KAA8473024.1"/>
    <property type="molecule type" value="Genomic_DNA"/>
</dbReference>
<gene>
    <name evidence="1" type="ORF">FYW06_27990</name>
</gene>
<reference evidence="1 2" key="1">
    <citation type="submission" date="2019-09" db="EMBL/GenBank/DDBJ databases">
        <authorList>
            <person name="Geng P."/>
            <person name="Wan X."/>
            <person name="Zhou G."/>
            <person name="Yuan Z."/>
            <person name="Hu X."/>
        </authorList>
    </citation>
    <scope>NUCLEOTIDE SEQUENCE [LARGE SCALE GENOMIC DNA]</scope>
    <source>
        <strain evidence="1 2">EFR-4</strain>
    </source>
</reference>
<comment type="caution">
    <text evidence="1">The sequence shown here is derived from an EMBL/GenBank/DDBJ whole genome shotgun (WGS) entry which is preliminary data.</text>
</comment>
<dbReference type="RefSeq" id="WP_153623562.1">
    <property type="nucleotide sequence ID" value="NZ_CP064082.1"/>
</dbReference>
<organism evidence="1 2">
    <name type="scientific">Bacillus paranthracis</name>
    <dbReference type="NCBI Taxonomy" id="2026186"/>
    <lineage>
        <taxon>Bacteria</taxon>
        <taxon>Bacillati</taxon>
        <taxon>Bacillota</taxon>
        <taxon>Bacilli</taxon>
        <taxon>Bacillales</taxon>
        <taxon>Bacillaceae</taxon>
        <taxon>Bacillus</taxon>
        <taxon>Bacillus cereus group</taxon>
    </lineage>
</organism>
<accession>A0A5M9GJG0</accession>
<evidence type="ECO:0000313" key="1">
    <source>
        <dbReference type="EMBL" id="KAA8473024.1"/>
    </source>
</evidence>
<protein>
    <submittedName>
        <fullName evidence="1">Uncharacterized protein</fullName>
    </submittedName>
</protein>
<sequence length="93" mass="11352">MVIPIREFEEIVKHLANIQTDSMPTFLTDTQFYDKLTDVLEYCLEYVNDPEYREYVQEQLTDEEFIVYDFEKIRNAVREKIKYTFDYLTEDEA</sequence>
<dbReference type="AlphaFoldDB" id="A0A5M9GJG0"/>
<dbReference type="Proteomes" id="UP000325411">
    <property type="component" value="Unassembled WGS sequence"/>
</dbReference>
<name>A0A5M9GJG0_9BACI</name>
<evidence type="ECO:0000313" key="2">
    <source>
        <dbReference type="Proteomes" id="UP000325411"/>
    </source>
</evidence>